<dbReference type="AlphaFoldDB" id="A0AAD5M465"/>
<accession>A0AAD5M465</accession>
<proteinExistence type="inferred from homology"/>
<evidence type="ECO:0000256" key="4">
    <source>
        <dbReference type="ARBA" id="ARBA00023027"/>
    </source>
</evidence>
<comment type="catalytic activity">
    <reaction evidence="6">
        <text>[protein]-dithiol + NAD(+) = [protein]-disulfide + NADH + H(+)</text>
        <dbReference type="Rhea" id="RHEA:18749"/>
        <dbReference type="Rhea" id="RHEA-COMP:10593"/>
        <dbReference type="Rhea" id="RHEA-COMP:10594"/>
        <dbReference type="ChEBI" id="CHEBI:15378"/>
        <dbReference type="ChEBI" id="CHEBI:29950"/>
        <dbReference type="ChEBI" id="CHEBI:50058"/>
        <dbReference type="ChEBI" id="CHEBI:57540"/>
        <dbReference type="ChEBI" id="CHEBI:57945"/>
        <dbReference type="EC" id="1.8.1.8"/>
    </reaction>
</comment>
<comment type="catalytic activity">
    <reaction evidence="7">
        <text>[protein]-dithiol + NADP(+) = [protein]-disulfide + NADPH + H(+)</text>
        <dbReference type="Rhea" id="RHEA:18753"/>
        <dbReference type="Rhea" id="RHEA-COMP:10593"/>
        <dbReference type="Rhea" id="RHEA-COMP:10594"/>
        <dbReference type="ChEBI" id="CHEBI:15378"/>
        <dbReference type="ChEBI" id="CHEBI:29950"/>
        <dbReference type="ChEBI" id="CHEBI:50058"/>
        <dbReference type="ChEBI" id="CHEBI:57783"/>
        <dbReference type="ChEBI" id="CHEBI:58349"/>
        <dbReference type="EC" id="1.8.1.8"/>
    </reaction>
</comment>
<sequence>MPLLHKLLGPTLVSRRGEAPTEQVLEKKNTVGLYFTASTCRPCEVFTPVLATVYRNMSLNSYRHLSMKDDMDVVLISMDKDEYAFRDSLLQVPFWGLPFGRRDTAKELWKRYEVKKIPTLIFVNEHGEEVERNGRHLVEKHYLDLNKIWDELKQQRANVEVMP</sequence>
<keyword evidence="3" id="KW-0560">Oxidoreductase</keyword>
<evidence type="ECO:0000256" key="1">
    <source>
        <dbReference type="ARBA" id="ARBA00012612"/>
    </source>
</evidence>
<dbReference type="PANTHER" id="PTHR13871:SF96">
    <property type="entry name" value="THIOREDOXIN DOMAIN-CONTAINING PROTEIN"/>
    <property type="match status" value="1"/>
</dbReference>
<dbReference type="GO" id="GO:0047134">
    <property type="term" value="F:protein-disulfide reductase [NAD(P)H] activity"/>
    <property type="evidence" value="ECO:0007669"/>
    <property type="project" value="UniProtKB-EC"/>
</dbReference>
<evidence type="ECO:0000313" key="10">
    <source>
        <dbReference type="Proteomes" id="UP001209570"/>
    </source>
</evidence>
<dbReference type="InterPro" id="IPR012336">
    <property type="entry name" value="Thioredoxin-like_fold"/>
</dbReference>
<keyword evidence="4" id="KW-0520">NAD</keyword>
<organism evidence="9 10">
    <name type="scientific">Pythium insidiosum</name>
    <name type="common">Pythiosis disease agent</name>
    <dbReference type="NCBI Taxonomy" id="114742"/>
    <lineage>
        <taxon>Eukaryota</taxon>
        <taxon>Sar</taxon>
        <taxon>Stramenopiles</taxon>
        <taxon>Oomycota</taxon>
        <taxon>Peronosporomycetes</taxon>
        <taxon>Pythiales</taxon>
        <taxon>Pythiaceae</taxon>
        <taxon>Pythium</taxon>
    </lineage>
</organism>
<dbReference type="PROSITE" id="PS51352">
    <property type="entry name" value="THIOREDOXIN_2"/>
    <property type="match status" value="1"/>
</dbReference>
<evidence type="ECO:0000259" key="8">
    <source>
        <dbReference type="PROSITE" id="PS51352"/>
    </source>
</evidence>
<dbReference type="PANTHER" id="PTHR13871">
    <property type="entry name" value="THIOREDOXIN"/>
    <property type="match status" value="1"/>
</dbReference>
<dbReference type="EC" id="1.8.1.8" evidence="1"/>
<evidence type="ECO:0000256" key="6">
    <source>
        <dbReference type="ARBA" id="ARBA00047388"/>
    </source>
</evidence>
<dbReference type="Proteomes" id="UP001209570">
    <property type="component" value="Unassembled WGS sequence"/>
</dbReference>
<dbReference type="SUPFAM" id="SSF52833">
    <property type="entry name" value="Thioredoxin-like"/>
    <property type="match status" value="1"/>
</dbReference>
<evidence type="ECO:0000256" key="3">
    <source>
        <dbReference type="ARBA" id="ARBA00023002"/>
    </source>
</evidence>
<gene>
    <name evidence="9" type="ORF">P43SY_008566</name>
</gene>
<feature type="domain" description="Thioredoxin" evidence="8">
    <location>
        <begin position="1"/>
        <end position="154"/>
    </location>
</feature>
<protein>
    <recommendedName>
        <fullName evidence="1">protein-disulfide reductase</fullName>
        <ecNumber evidence="1">1.8.1.8</ecNumber>
    </recommendedName>
</protein>
<keyword evidence="10" id="KW-1185">Reference proteome</keyword>
<comment type="similarity">
    <text evidence="5">Belongs to the nucleoredoxin family.</text>
</comment>
<dbReference type="InterPro" id="IPR052259">
    <property type="entry name" value="Nucleoredoxin-like"/>
</dbReference>
<dbReference type="Pfam" id="PF13905">
    <property type="entry name" value="Thioredoxin_8"/>
    <property type="match status" value="1"/>
</dbReference>
<keyword evidence="2" id="KW-0677">Repeat</keyword>
<dbReference type="InterPro" id="IPR013766">
    <property type="entry name" value="Thioredoxin_domain"/>
</dbReference>
<evidence type="ECO:0000256" key="7">
    <source>
        <dbReference type="ARBA" id="ARBA00047804"/>
    </source>
</evidence>
<evidence type="ECO:0000256" key="2">
    <source>
        <dbReference type="ARBA" id="ARBA00022737"/>
    </source>
</evidence>
<dbReference type="Gene3D" id="3.40.30.10">
    <property type="entry name" value="Glutaredoxin"/>
    <property type="match status" value="1"/>
</dbReference>
<name>A0AAD5M465_PYTIN</name>
<evidence type="ECO:0000256" key="5">
    <source>
        <dbReference type="ARBA" id="ARBA00025782"/>
    </source>
</evidence>
<dbReference type="InterPro" id="IPR036249">
    <property type="entry name" value="Thioredoxin-like_sf"/>
</dbReference>
<dbReference type="EMBL" id="JAKCXM010000105">
    <property type="protein sequence ID" value="KAJ0402325.1"/>
    <property type="molecule type" value="Genomic_DNA"/>
</dbReference>
<reference evidence="9" key="1">
    <citation type="submission" date="2021-12" db="EMBL/GenBank/DDBJ databases">
        <title>Prjna785345.</title>
        <authorList>
            <person name="Rujirawat T."/>
            <person name="Krajaejun T."/>
        </authorList>
    </citation>
    <scope>NUCLEOTIDE SEQUENCE</scope>
    <source>
        <strain evidence="9">Pi057C3</strain>
    </source>
</reference>
<evidence type="ECO:0000313" key="9">
    <source>
        <dbReference type="EMBL" id="KAJ0402325.1"/>
    </source>
</evidence>
<comment type="caution">
    <text evidence="9">The sequence shown here is derived from an EMBL/GenBank/DDBJ whole genome shotgun (WGS) entry which is preliminary data.</text>
</comment>